<dbReference type="OrthoDB" id="85662at2"/>
<organism evidence="1 2">
    <name type="scientific">Flavobacterium laiguense</name>
    <dbReference type="NCBI Taxonomy" id="2169409"/>
    <lineage>
        <taxon>Bacteria</taxon>
        <taxon>Pseudomonadati</taxon>
        <taxon>Bacteroidota</taxon>
        <taxon>Flavobacteriia</taxon>
        <taxon>Flavobacteriales</taxon>
        <taxon>Flavobacteriaceae</taxon>
        <taxon>Flavobacterium</taxon>
    </lineage>
</organism>
<dbReference type="AlphaFoldDB" id="A0A2U1K1Z1"/>
<dbReference type="Proteomes" id="UP000245618">
    <property type="component" value="Unassembled WGS sequence"/>
</dbReference>
<comment type="caution">
    <text evidence="1">The sequence shown here is derived from an EMBL/GenBank/DDBJ whole genome shotgun (WGS) entry which is preliminary data.</text>
</comment>
<accession>A0A2U1K1Z1</accession>
<dbReference type="RefSeq" id="WP_116760800.1">
    <property type="nucleotide sequence ID" value="NZ_QCZH01000002.1"/>
</dbReference>
<reference evidence="1 2" key="1">
    <citation type="submission" date="2018-04" db="EMBL/GenBank/DDBJ databases">
        <title>Flavobacterium sp. nov., isolated from glacier ice.</title>
        <authorList>
            <person name="Liu Q."/>
            <person name="Xin Y.-H."/>
        </authorList>
    </citation>
    <scope>NUCLEOTIDE SEQUENCE [LARGE SCALE GENOMIC DNA]</scope>
    <source>
        <strain evidence="1 2">LB2P30</strain>
    </source>
</reference>
<evidence type="ECO:0000313" key="1">
    <source>
        <dbReference type="EMBL" id="PWA10988.1"/>
    </source>
</evidence>
<proteinExistence type="predicted"/>
<keyword evidence="2" id="KW-1185">Reference proteome</keyword>
<dbReference type="EMBL" id="QCZH01000002">
    <property type="protein sequence ID" value="PWA10988.1"/>
    <property type="molecule type" value="Genomic_DNA"/>
</dbReference>
<sequence length="73" mass="8134">MIVTITSDAPNIVFGDSQRKIEVTIDLKKDGIDGKSAYEIAVDNGYNGTLEEFTINLVDQDIDFNAYYILSKN</sequence>
<name>A0A2U1K1Z1_9FLAO</name>
<evidence type="ECO:0000313" key="2">
    <source>
        <dbReference type="Proteomes" id="UP000245618"/>
    </source>
</evidence>
<gene>
    <name evidence="1" type="ORF">DB891_03915</name>
</gene>
<protein>
    <submittedName>
        <fullName evidence="1">Uncharacterized protein</fullName>
    </submittedName>
</protein>